<evidence type="ECO:0000313" key="3">
    <source>
        <dbReference type="EMBL" id="CAH2210381.1"/>
    </source>
</evidence>
<comment type="caution">
    <text evidence="3">The sequence shown here is derived from an EMBL/GenBank/DDBJ whole genome shotgun (WGS) entry which is preliminary data.</text>
</comment>
<evidence type="ECO:0000256" key="1">
    <source>
        <dbReference type="SAM" id="MobiDB-lite"/>
    </source>
</evidence>
<dbReference type="InterPro" id="IPR036691">
    <property type="entry name" value="Endo/exonu/phosph_ase_sf"/>
</dbReference>
<dbReference type="Gene3D" id="3.60.10.10">
    <property type="entry name" value="Endonuclease/exonuclease/phosphatase"/>
    <property type="match status" value="1"/>
</dbReference>
<sequence>MWSAESAAASATGRTPANRRPRNALPATVLVGVGPTHTRRRRVTARRGCTPNRGPSTKSIMAAPKGHTNITFGQLNLGGAEVATSELPSLARALGLDVVLVQEQHSQPPPGLIQHGGLAKAGILVVAEDVGVVALSHLSNSHCMVAAVRRGTEEVTVVSAYFQYSEAIDGHLVHLDRVLDALGSSVRTVIGADVNAHSPMWHSMPRHYIGRGHEAEHRRRSVEEFIIAKDLRLLNSPGQPMTFNGPNGESNIDLSLTSRNVRAEEWQVWPSASSSDHRIISYCVRLTWGARAVPCAEPAEGGPPRFRDNGVDWSRFQAAVSMRVGVLDERRCASALAQDFTNVVVRTAHECLGLRAQGWNGGYEWWNARLDVMRRRVGRLRCAWQGARRAGGERE</sequence>
<evidence type="ECO:0000313" key="4">
    <source>
        <dbReference type="Proteomes" id="UP000838756"/>
    </source>
</evidence>
<dbReference type="InterPro" id="IPR005135">
    <property type="entry name" value="Endo/exonuclease/phosphatase"/>
</dbReference>
<dbReference type="Pfam" id="PF14529">
    <property type="entry name" value="Exo_endo_phos_2"/>
    <property type="match status" value="1"/>
</dbReference>
<feature type="non-terminal residue" evidence="3">
    <location>
        <position position="395"/>
    </location>
</feature>
<gene>
    <name evidence="3" type="primary">jg26535</name>
    <name evidence="3" type="ORF">PAEG_LOCUS2287</name>
</gene>
<dbReference type="SUPFAM" id="SSF56219">
    <property type="entry name" value="DNase I-like"/>
    <property type="match status" value="1"/>
</dbReference>
<dbReference type="AlphaFoldDB" id="A0A8S4QJZ1"/>
<name>A0A8S4QJZ1_9NEOP</name>
<proteinExistence type="predicted"/>
<accession>A0A8S4QJZ1</accession>
<feature type="domain" description="Endonuclease/exonuclease/phosphatase" evidence="2">
    <location>
        <begin position="156"/>
        <end position="280"/>
    </location>
</feature>
<dbReference type="Proteomes" id="UP000838756">
    <property type="component" value="Unassembled WGS sequence"/>
</dbReference>
<keyword evidence="4" id="KW-1185">Reference proteome</keyword>
<evidence type="ECO:0000259" key="2">
    <source>
        <dbReference type="Pfam" id="PF14529"/>
    </source>
</evidence>
<organism evidence="3 4">
    <name type="scientific">Pararge aegeria aegeria</name>
    <dbReference type="NCBI Taxonomy" id="348720"/>
    <lineage>
        <taxon>Eukaryota</taxon>
        <taxon>Metazoa</taxon>
        <taxon>Ecdysozoa</taxon>
        <taxon>Arthropoda</taxon>
        <taxon>Hexapoda</taxon>
        <taxon>Insecta</taxon>
        <taxon>Pterygota</taxon>
        <taxon>Neoptera</taxon>
        <taxon>Endopterygota</taxon>
        <taxon>Lepidoptera</taxon>
        <taxon>Glossata</taxon>
        <taxon>Ditrysia</taxon>
        <taxon>Papilionoidea</taxon>
        <taxon>Nymphalidae</taxon>
        <taxon>Satyrinae</taxon>
        <taxon>Satyrini</taxon>
        <taxon>Parargina</taxon>
        <taxon>Pararge</taxon>
    </lineage>
</organism>
<dbReference type="GO" id="GO:0003824">
    <property type="term" value="F:catalytic activity"/>
    <property type="evidence" value="ECO:0007669"/>
    <property type="project" value="InterPro"/>
</dbReference>
<dbReference type="OrthoDB" id="7382669at2759"/>
<feature type="region of interest" description="Disordered" evidence="1">
    <location>
        <begin position="1"/>
        <end position="24"/>
    </location>
</feature>
<protein>
    <submittedName>
        <fullName evidence="3">Jg26535 protein</fullName>
    </submittedName>
</protein>
<reference evidence="3" key="1">
    <citation type="submission" date="2022-03" db="EMBL/GenBank/DDBJ databases">
        <authorList>
            <person name="Lindestad O."/>
        </authorList>
    </citation>
    <scope>NUCLEOTIDE SEQUENCE</scope>
</reference>
<dbReference type="EMBL" id="CAKXAJ010007422">
    <property type="protein sequence ID" value="CAH2210381.1"/>
    <property type="molecule type" value="Genomic_DNA"/>
</dbReference>